<evidence type="ECO:0000313" key="4">
    <source>
        <dbReference type="Proteomes" id="UP000266260"/>
    </source>
</evidence>
<keyword evidence="4" id="KW-1185">Reference proteome</keyword>
<dbReference type="AlphaFoldDB" id="A0A398CZU7"/>
<evidence type="ECO:0000313" key="5">
    <source>
        <dbReference type="Proteomes" id="UP000266489"/>
    </source>
</evidence>
<accession>A0A398CZU7</accession>
<dbReference type="Gene3D" id="3.30.457.10">
    <property type="entry name" value="Copper amine oxidase-like, N-terminal domain"/>
    <property type="match status" value="1"/>
</dbReference>
<dbReference type="SUPFAM" id="SSF55383">
    <property type="entry name" value="Copper amine oxidase, domain N"/>
    <property type="match status" value="1"/>
</dbReference>
<dbReference type="RefSeq" id="WP_119120023.1">
    <property type="nucleotide sequence ID" value="NZ_QXIT01000092.1"/>
</dbReference>
<dbReference type="SUPFAM" id="SSF53807">
    <property type="entry name" value="Helical backbone' metal receptor"/>
    <property type="match status" value="1"/>
</dbReference>
<dbReference type="InterPro" id="IPR012854">
    <property type="entry name" value="Cu_amine_oxidase-like_N"/>
</dbReference>
<dbReference type="Gene3D" id="1.20.58.2180">
    <property type="match status" value="1"/>
</dbReference>
<protein>
    <recommendedName>
        <fullName evidence="1">Fe/B12 periplasmic-binding domain-containing protein</fullName>
    </recommendedName>
</protein>
<dbReference type="InterPro" id="IPR036582">
    <property type="entry name" value="Mao_N_sf"/>
</dbReference>
<dbReference type="EMBL" id="QXIU01000150">
    <property type="protein sequence ID" value="RIE10175.1"/>
    <property type="molecule type" value="Genomic_DNA"/>
</dbReference>
<evidence type="ECO:0000259" key="1">
    <source>
        <dbReference type="PROSITE" id="PS50983"/>
    </source>
</evidence>
<name>A0A398CZU7_9BACT</name>
<dbReference type="PANTHER" id="PTHR30535">
    <property type="entry name" value="VITAMIN B12-BINDING PROTEIN"/>
    <property type="match status" value="1"/>
</dbReference>
<dbReference type="Pfam" id="PF01497">
    <property type="entry name" value="Peripla_BP_2"/>
    <property type="match status" value="1"/>
</dbReference>
<evidence type="ECO:0000313" key="3">
    <source>
        <dbReference type="EMBL" id="RIE10175.1"/>
    </source>
</evidence>
<dbReference type="PANTHER" id="PTHR30535:SF34">
    <property type="entry name" value="MOLYBDATE-BINDING PROTEIN MOLA"/>
    <property type="match status" value="1"/>
</dbReference>
<reference evidence="4 5" key="1">
    <citation type="submission" date="2018-09" db="EMBL/GenBank/DDBJ databases">
        <title>Discovery and Ecogenomic Context for Candidatus Cryosericales, a Global Caldiserica Order Active in Thawing Permafrost.</title>
        <authorList>
            <person name="Martinez M.A."/>
            <person name="Woodcroft B.J."/>
            <person name="Ignacio Espinoza J.C."/>
            <person name="Zayed A."/>
            <person name="Singleton C.M."/>
            <person name="Boyd J."/>
            <person name="Li Y.-F."/>
            <person name="Purvine S."/>
            <person name="Maughan H."/>
            <person name="Hodgkins S.B."/>
            <person name="Anderson D."/>
            <person name="Sederholm M."/>
            <person name="Temperton B."/>
            <person name="Saleska S.R."/>
            <person name="Tyson G.W."/>
            <person name="Rich V.I."/>
        </authorList>
    </citation>
    <scope>NUCLEOTIDE SEQUENCE [LARGE SCALE GENOMIC DNA]</scope>
    <source>
        <strain evidence="3 5">SMC5</strain>
        <strain evidence="2 4">SMC6</strain>
    </source>
</reference>
<comment type="caution">
    <text evidence="2">The sequence shown here is derived from an EMBL/GenBank/DDBJ whole genome shotgun (WGS) entry which is preliminary data.</text>
</comment>
<evidence type="ECO:0000313" key="2">
    <source>
        <dbReference type="EMBL" id="RIE07750.1"/>
    </source>
</evidence>
<feature type="domain" description="Fe/B12 periplasmic-binding" evidence="1">
    <location>
        <begin position="191"/>
        <end position="448"/>
    </location>
</feature>
<proteinExistence type="predicted"/>
<dbReference type="EMBL" id="QXIT01000092">
    <property type="protein sequence ID" value="RIE07750.1"/>
    <property type="molecule type" value="Genomic_DNA"/>
</dbReference>
<dbReference type="InterPro" id="IPR002491">
    <property type="entry name" value="ABC_transptr_periplasmic_BD"/>
</dbReference>
<dbReference type="InterPro" id="IPR050902">
    <property type="entry name" value="ABC_Transporter_SBP"/>
</dbReference>
<organism evidence="2 4">
    <name type="scientific">Candidatus Cryosericum odellii</name>
    <dbReference type="NCBI Taxonomy" id="2290917"/>
    <lineage>
        <taxon>Bacteria</taxon>
        <taxon>Pseudomonadati</taxon>
        <taxon>Caldisericota/Cryosericota group</taxon>
        <taxon>Candidatus Cryosericota</taxon>
        <taxon>Candidatus Cryosericia</taxon>
        <taxon>Candidatus Cryosericales</taxon>
        <taxon>Candidatus Cryosericaceae</taxon>
        <taxon>Candidatus Cryosericum</taxon>
    </lineage>
</organism>
<gene>
    <name evidence="3" type="ORF">SMC5_06260</name>
    <name evidence="2" type="ORF">SMC6_05585</name>
</gene>
<dbReference type="OrthoDB" id="9816357at2"/>
<dbReference type="GO" id="GO:0071281">
    <property type="term" value="P:cellular response to iron ion"/>
    <property type="evidence" value="ECO:0007669"/>
    <property type="project" value="TreeGrafter"/>
</dbReference>
<dbReference type="Gene3D" id="3.40.50.1980">
    <property type="entry name" value="Nitrogenase molybdenum iron protein domain"/>
    <property type="match status" value="2"/>
</dbReference>
<dbReference type="Proteomes" id="UP000266260">
    <property type="component" value="Unassembled WGS sequence"/>
</dbReference>
<dbReference type="Proteomes" id="UP000266489">
    <property type="component" value="Unassembled WGS sequence"/>
</dbReference>
<sequence>MHIRVHRSICLVLIVTAMLVVGFPSITARAAYQPVSSVVLTVGSPTMTVNGFSFPIDAANSKVVPVVEAAWDRALVPIRNVVDLTGGDVTWTPAAKTVRLSLESHVVVLTVGNAKAVVDGRTVWIDTDHRVLPIIVLGHVMVPVRFAAESLGGLATWTVQSRTITLTLPKQMEQVTDMLGHTVTVPRRVVRIATLSATATQLVFAVGAQDQLVVASFGSAVKGKAMGAIYPRMNQVPEAGNQNAANIETLLAARPDIVLTEEGPALDQMKAAGLPAYAFSAEQPGQLTDAIKRMGALTGHTAEATASLDLLATKMKEIADEVGTIESAKRLKVYVAGTGIFKTFAGDFFQTFMVRNAGGVSVSGQLTGGKIDVSPEQVLVWNPDVIILTSYTRDTVSDVLTNPQLQNVAAVRDHRVYVMPKYVVSWDMPVPESFLGTMWLAHKLYPDQVRFDMSAEITQFYRQFYRFTVPAVDLAGLLQ</sequence>
<accession>A0A398D5D9</accession>
<dbReference type="PROSITE" id="PS50983">
    <property type="entry name" value="FE_B12_PBP"/>
    <property type="match status" value="1"/>
</dbReference>
<dbReference type="Pfam" id="PF07833">
    <property type="entry name" value="Cu_amine_oxidN1"/>
    <property type="match status" value="1"/>
</dbReference>